<dbReference type="PANTHER" id="PTHR37846:SF1">
    <property type="entry name" value="DEACETYLASE-LIKE PROTEIN"/>
    <property type="match status" value="1"/>
</dbReference>
<name>A0A8H6W6Q7_9AGAR</name>
<comment type="caution">
    <text evidence="3">The sequence shown here is derived from an EMBL/GenBank/DDBJ whole genome shotgun (WGS) entry which is preliminary data.</text>
</comment>
<feature type="transmembrane region" description="Helical" evidence="1">
    <location>
        <begin position="87"/>
        <end position="104"/>
    </location>
</feature>
<feature type="transmembrane region" description="Helical" evidence="1">
    <location>
        <begin position="116"/>
        <end position="133"/>
    </location>
</feature>
<sequence length="185" mass="20847">MPKRKTSSSPQANAPAAPLISEEEQWRLINQSGILKKVNLQAPEAEMSLGEEIFNTSLIVIPVCSLLVLMDILTYHQYGQGVNLKTVLDRLIQGIPILSLFIFYSNRHKRDFRMQLLLFILGTASGSRMLYILKRSSYLVNMKQTPPLITLWIYTVVQLDLGFAVSNLLAVAGFCWWKGLDVFGS</sequence>
<keyword evidence="4" id="KW-1185">Reference proteome</keyword>
<feature type="domain" description="DUF7719" evidence="2">
    <location>
        <begin position="114"/>
        <end position="181"/>
    </location>
</feature>
<accession>A0A8H6W6Q7</accession>
<keyword evidence="1" id="KW-1133">Transmembrane helix</keyword>
<dbReference type="AlphaFoldDB" id="A0A8H6W6Q7"/>
<dbReference type="Proteomes" id="UP000636479">
    <property type="component" value="Unassembled WGS sequence"/>
</dbReference>
<organism evidence="3 4">
    <name type="scientific">Mycena indigotica</name>
    <dbReference type="NCBI Taxonomy" id="2126181"/>
    <lineage>
        <taxon>Eukaryota</taxon>
        <taxon>Fungi</taxon>
        <taxon>Dikarya</taxon>
        <taxon>Basidiomycota</taxon>
        <taxon>Agaricomycotina</taxon>
        <taxon>Agaricomycetes</taxon>
        <taxon>Agaricomycetidae</taxon>
        <taxon>Agaricales</taxon>
        <taxon>Marasmiineae</taxon>
        <taxon>Mycenaceae</taxon>
        <taxon>Mycena</taxon>
    </lineage>
</organism>
<evidence type="ECO:0000313" key="3">
    <source>
        <dbReference type="EMBL" id="KAF7301344.1"/>
    </source>
</evidence>
<feature type="transmembrane region" description="Helical" evidence="1">
    <location>
        <begin position="153"/>
        <end position="177"/>
    </location>
</feature>
<dbReference type="InterPro" id="IPR056136">
    <property type="entry name" value="DUF7719"/>
</dbReference>
<keyword evidence="1" id="KW-0472">Membrane</keyword>
<dbReference type="OrthoDB" id="5597489at2759"/>
<dbReference type="EMBL" id="JACAZF010000006">
    <property type="protein sequence ID" value="KAF7301344.1"/>
    <property type="molecule type" value="Genomic_DNA"/>
</dbReference>
<feature type="transmembrane region" description="Helical" evidence="1">
    <location>
        <begin position="53"/>
        <end position="75"/>
    </location>
</feature>
<dbReference type="PANTHER" id="PTHR37846">
    <property type="entry name" value="YALI0B21296P"/>
    <property type="match status" value="1"/>
</dbReference>
<dbReference type="RefSeq" id="XP_037219344.1">
    <property type="nucleotide sequence ID" value="XM_037363700.1"/>
</dbReference>
<proteinExistence type="predicted"/>
<protein>
    <recommendedName>
        <fullName evidence="2">DUF7719 domain-containing protein</fullName>
    </recommendedName>
</protein>
<evidence type="ECO:0000313" key="4">
    <source>
        <dbReference type="Proteomes" id="UP000636479"/>
    </source>
</evidence>
<dbReference type="Pfam" id="PF24841">
    <property type="entry name" value="DUF7719"/>
    <property type="match status" value="1"/>
</dbReference>
<evidence type="ECO:0000259" key="2">
    <source>
        <dbReference type="Pfam" id="PF24841"/>
    </source>
</evidence>
<evidence type="ECO:0000256" key="1">
    <source>
        <dbReference type="SAM" id="Phobius"/>
    </source>
</evidence>
<reference evidence="3" key="1">
    <citation type="submission" date="2020-05" db="EMBL/GenBank/DDBJ databases">
        <title>Mycena genomes resolve the evolution of fungal bioluminescence.</title>
        <authorList>
            <person name="Tsai I.J."/>
        </authorList>
    </citation>
    <scope>NUCLEOTIDE SEQUENCE</scope>
    <source>
        <strain evidence="3">171206Taipei</strain>
    </source>
</reference>
<keyword evidence="1" id="KW-0812">Transmembrane</keyword>
<gene>
    <name evidence="3" type="ORF">MIND_00699600</name>
</gene>
<dbReference type="GeneID" id="59346216"/>